<comment type="caution">
    <text evidence="2">The sequence shown here is derived from an EMBL/GenBank/DDBJ whole genome shotgun (WGS) entry which is preliminary data.</text>
</comment>
<feature type="region of interest" description="Disordered" evidence="1">
    <location>
        <begin position="1"/>
        <end position="182"/>
    </location>
</feature>
<keyword evidence="3" id="KW-1185">Reference proteome</keyword>
<proteinExistence type="predicted"/>
<feature type="compositionally biased region" description="Low complexity" evidence="1">
    <location>
        <begin position="123"/>
        <end position="137"/>
    </location>
</feature>
<feature type="compositionally biased region" description="Basic residues" evidence="1">
    <location>
        <begin position="1"/>
        <end position="25"/>
    </location>
</feature>
<name>A0A8T0RN55_PANVG</name>
<dbReference type="AlphaFoldDB" id="A0A8T0RN55"/>
<protein>
    <submittedName>
        <fullName evidence="2">Uncharacterized protein</fullName>
    </submittedName>
</protein>
<organism evidence="2 3">
    <name type="scientific">Panicum virgatum</name>
    <name type="common">Blackwell switchgrass</name>
    <dbReference type="NCBI Taxonomy" id="38727"/>
    <lineage>
        <taxon>Eukaryota</taxon>
        <taxon>Viridiplantae</taxon>
        <taxon>Streptophyta</taxon>
        <taxon>Embryophyta</taxon>
        <taxon>Tracheophyta</taxon>
        <taxon>Spermatophyta</taxon>
        <taxon>Magnoliopsida</taxon>
        <taxon>Liliopsida</taxon>
        <taxon>Poales</taxon>
        <taxon>Poaceae</taxon>
        <taxon>PACMAD clade</taxon>
        <taxon>Panicoideae</taxon>
        <taxon>Panicodae</taxon>
        <taxon>Paniceae</taxon>
        <taxon>Panicinae</taxon>
        <taxon>Panicum</taxon>
        <taxon>Panicum sect. Hiantes</taxon>
    </lineage>
</organism>
<sequence length="182" mass="20323">MFRKRMRNQCFRHHYFPTQSRRPRHSANGTPDGDTDGPATATRYRNTDTPPTRERQGRAHHPQRPTTAGEGAPTTSARPRPARERRRESCAGSQRCGRNGASAARSRDQRGSPGRRRPRAPTRKAAPGQGGQPPAAASPEERVGWPLTRPRVATRRRRGGQESFVQKKLHFSSPLTSFGEKT</sequence>
<gene>
    <name evidence="2" type="ORF">PVAP13_5NG063781</name>
</gene>
<accession>A0A8T0RN55</accession>
<feature type="compositionally biased region" description="Basic residues" evidence="1">
    <location>
        <begin position="113"/>
        <end position="122"/>
    </location>
</feature>
<dbReference type="Proteomes" id="UP000823388">
    <property type="component" value="Chromosome 5N"/>
</dbReference>
<evidence type="ECO:0000256" key="1">
    <source>
        <dbReference type="SAM" id="MobiDB-lite"/>
    </source>
</evidence>
<dbReference type="EMBL" id="CM029046">
    <property type="protein sequence ID" value="KAG2586630.1"/>
    <property type="molecule type" value="Genomic_DNA"/>
</dbReference>
<reference evidence="2" key="1">
    <citation type="submission" date="2020-05" db="EMBL/GenBank/DDBJ databases">
        <title>WGS assembly of Panicum virgatum.</title>
        <authorList>
            <person name="Lovell J.T."/>
            <person name="Jenkins J."/>
            <person name="Shu S."/>
            <person name="Juenger T.E."/>
            <person name="Schmutz J."/>
        </authorList>
    </citation>
    <scope>NUCLEOTIDE SEQUENCE</scope>
    <source>
        <strain evidence="2">AP13</strain>
    </source>
</reference>
<evidence type="ECO:0000313" key="3">
    <source>
        <dbReference type="Proteomes" id="UP000823388"/>
    </source>
</evidence>
<evidence type="ECO:0000313" key="2">
    <source>
        <dbReference type="EMBL" id="KAG2586630.1"/>
    </source>
</evidence>